<dbReference type="InterPro" id="IPR015943">
    <property type="entry name" value="WD40/YVTN_repeat-like_dom_sf"/>
</dbReference>
<dbReference type="PANTHER" id="PTHR44019">
    <property type="entry name" value="WD REPEAT-CONTAINING PROTEIN 55"/>
    <property type="match status" value="1"/>
</dbReference>
<feature type="compositionally biased region" description="Acidic residues" evidence="6">
    <location>
        <begin position="26"/>
        <end position="38"/>
    </location>
</feature>
<protein>
    <recommendedName>
        <fullName evidence="4">WD repeat-containing protein 55 homolog</fullName>
    </recommendedName>
</protein>
<dbReference type="PANTHER" id="PTHR44019:SF20">
    <property type="entry name" value="WD REPEAT-CONTAINING PROTEIN 55"/>
    <property type="match status" value="1"/>
</dbReference>
<dbReference type="AlphaFoldDB" id="A0A7R9BN91"/>
<dbReference type="SUPFAM" id="SSF50978">
    <property type="entry name" value="WD40 repeat-like"/>
    <property type="match status" value="1"/>
</dbReference>
<dbReference type="InterPro" id="IPR001680">
    <property type="entry name" value="WD40_rpt"/>
</dbReference>
<keyword evidence="3" id="KW-0677">Repeat</keyword>
<name>A0A7R9BN91_9CRUS</name>
<sequence length="440" mass="48409">MKYCDPNDGERDLSVSRDSDQGQVETSEESDSNDEMNEEPSTSGLPGNAQEASSDDSDSDSDEEPPQEEKACTLAAAYKEKPKAPPALKIKGIPSDVQFRPGSSDVAVATLEGDVVLYAFSEDAVELKKTYEIHEKSTRRVVFFDSGTEFISVSKDGELAVVDVETGDVKNLISGIHEWGLPFCFCVIRDGAHALAGIDEYLCATGDAEGVFKCMMAMTENLFRLHPLVFDFRAEKCVMEHKGHGDHITALLVHPDKKMLISASGDGTISSFNVRAKRFEVESEQRQEELTSLALIRDNTKLVVGTNSELLYLFDWDRFGLHSDTCSTRSKSGLSSMVTVADKIVVVGDEDGILRAVHLFPHRVLGVVGQHEETVDRIDVSPDGKFLASTDFEVVRFWNIAYLENIPVTEKKYDNAGSATRNLPSSRLQHAASFFSGMDD</sequence>
<feature type="compositionally biased region" description="Basic and acidic residues" evidence="6">
    <location>
        <begin position="8"/>
        <end position="20"/>
    </location>
</feature>
<reference evidence="7" key="1">
    <citation type="submission" date="2020-11" db="EMBL/GenBank/DDBJ databases">
        <authorList>
            <person name="Tran Van P."/>
        </authorList>
    </citation>
    <scope>NUCLEOTIDE SEQUENCE</scope>
</reference>
<gene>
    <name evidence="7" type="ORF">NMOB1V02_LOCUS6180</name>
</gene>
<evidence type="ECO:0000313" key="8">
    <source>
        <dbReference type="Proteomes" id="UP000678499"/>
    </source>
</evidence>
<dbReference type="Gene3D" id="2.130.10.10">
    <property type="entry name" value="YVTN repeat-like/Quinoprotein amine dehydrogenase"/>
    <property type="match status" value="2"/>
</dbReference>
<dbReference type="Proteomes" id="UP000678499">
    <property type="component" value="Unassembled WGS sequence"/>
</dbReference>
<proteinExistence type="inferred from homology"/>
<evidence type="ECO:0000256" key="1">
    <source>
        <dbReference type="ARBA" id="ARBA00007625"/>
    </source>
</evidence>
<dbReference type="EMBL" id="OA883282">
    <property type="protein sequence ID" value="CAD7278478.1"/>
    <property type="molecule type" value="Genomic_DNA"/>
</dbReference>
<keyword evidence="2 5" id="KW-0853">WD repeat</keyword>
<dbReference type="EMBL" id="CAJPEX010001245">
    <property type="protein sequence ID" value="CAG0918630.1"/>
    <property type="molecule type" value="Genomic_DNA"/>
</dbReference>
<keyword evidence="8" id="KW-1185">Reference proteome</keyword>
<dbReference type="OrthoDB" id="2288928at2759"/>
<feature type="region of interest" description="Disordered" evidence="6">
    <location>
        <begin position="1"/>
        <end position="69"/>
    </location>
</feature>
<dbReference type="Pfam" id="PF24796">
    <property type="entry name" value="WDR55"/>
    <property type="match status" value="1"/>
</dbReference>
<evidence type="ECO:0000256" key="2">
    <source>
        <dbReference type="ARBA" id="ARBA00022574"/>
    </source>
</evidence>
<evidence type="ECO:0000256" key="5">
    <source>
        <dbReference type="PROSITE-ProRule" id="PRU00221"/>
    </source>
</evidence>
<dbReference type="PROSITE" id="PS50082">
    <property type="entry name" value="WD_REPEATS_2"/>
    <property type="match status" value="1"/>
</dbReference>
<organism evidence="7">
    <name type="scientific">Notodromas monacha</name>
    <dbReference type="NCBI Taxonomy" id="399045"/>
    <lineage>
        <taxon>Eukaryota</taxon>
        <taxon>Metazoa</taxon>
        <taxon>Ecdysozoa</taxon>
        <taxon>Arthropoda</taxon>
        <taxon>Crustacea</taxon>
        <taxon>Oligostraca</taxon>
        <taxon>Ostracoda</taxon>
        <taxon>Podocopa</taxon>
        <taxon>Podocopida</taxon>
        <taxon>Cypridocopina</taxon>
        <taxon>Cypridoidea</taxon>
        <taxon>Cyprididae</taxon>
        <taxon>Notodromas</taxon>
    </lineage>
</organism>
<accession>A0A7R9BN91</accession>
<evidence type="ECO:0000256" key="3">
    <source>
        <dbReference type="ARBA" id="ARBA00022737"/>
    </source>
</evidence>
<feature type="compositionally biased region" description="Acidic residues" evidence="6">
    <location>
        <begin position="53"/>
        <end position="66"/>
    </location>
</feature>
<dbReference type="InterPro" id="IPR036322">
    <property type="entry name" value="WD40_repeat_dom_sf"/>
</dbReference>
<evidence type="ECO:0000313" key="7">
    <source>
        <dbReference type="EMBL" id="CAD7278478.1"/>
    </source>
</evidence>
<dbReference type="InterPro" id="IPR050505">
    <property type="entry name" value="WDR55/POC1"/>
</dbReference>
<evidence type="ECO:0000256" key="4">
    <source>
        <dbReference type="ARBA" id="ARBA00023478"/>
    </source>
</evidence>
<dbReference type="SMART" id="SM00320">
    <property type="entry name" value="WD40"/>
    <property type="match status" value="4"/>
</dbReference>
<feature type="repeat" description="WD" evidence="5">
    <location>
        <begin position="241"/>
        <end position="282"/>
    </location>
</feature>
<comment type="similarity">
    <text evidence="1">Belongs to the WD repeat WDR55 family.</text>
</comment>
<evidence type="ECO:0000256" key="6">
    <source>
        <dbReference type="SAM" id="MobiDB-lite"/>
    </source>
</evidence>